<sequence length="210" mass="22803">MRLLATPVAPDPDEARRWAEEELSKAAYREAEPTPIDRFARGVVDFLAALFNGQVPATLGPWLAVGAIVVLLVLVAVAILIWGRPRTVVRSRASVPLFGEDETRSADQMRAEAADAAGRGAWDEAIVLRVRALARGLAERTIVDPAPGTTVHRFAADAGRIFPAESEELDRVARVFDDVRYLRRPGTAEAYATVRALDERLAAARAEVPA</sequence>
<gene>
    <name evidence="3" type="ORF">QE367_001322</name>
</gene>
<keyword evidence="1" id="KW-0472">Membrane</keyword>
<keyword evidence="1" id="KW-0812">Transmembrane</keyword>
<name>A0ABU1I1T4_9MICO</name>
<evidence type="ECO:0000256" key="1">
    <source>
        <dbReference type="SAM" id="Phobius"/>
    </source>
</evidence>
<comment type="caution">
    <text evidence="3">The sequence shown here is derived from an EMBL/GenBank/DDBJ whole genome shotgun (WGS) entry which is preliminary data.</text>
</comment>
<dbReference type="EMBL" id="JAVIZA010000001">
    <property type="protein sequence ID" value="MDR6167118.1"/>
    <property type="molecule type" value="Genomic_DNA"/>
</dbReference>
<feature type="transmembrane region" description="Helical" evidence="1">
    <location>
        <begin position="62"/>
        <end position="82"/>
    </location>
</feature>
<proteinExistence type="predicted"/>
<keyword evidence="1" id="KW-1133">Transmembrane helix</keyword>
<evidence type="ECO:0000313" key="4">
    <source>
        <dbReference type="Proteomes" id="UP001260188"/>
    </source>
</evidence>
<dbReference type="RefSeq" id="WP_036305934.1">
    <property type="nucleotide sequence ID" value="NZ_CP018134.1"/>
</dbReference>
<dbReference type="InterPro" id="IPR025403">
    <property type="entry name" value="TgpA-like_C"/>
</dbReference>
<accession>A0ABU1I1T4</accession>
<evidence type="ECO:0000313" key="3">
    <source>
        <dbReference type="EMBL" id="MDR6167118.1"/>
    </source>
</evidence>
<feature type="domain" description="Protein-glutamine gamma-glutamyltransferase-like C-terminal" evidence="2">
    <location>
        <begin position="131"/>
        <end position="199"/>
    </location>
</feature>
<dbReference type="Pfam" id="PF13559">
    <property type="entry name" value="DUF4129"/>
    <property type="match status" value="1"/>
</dbReference>
<protein>
    <recommendedName>
        <fullName evidence="2">Protein-glutamine gamma-glutamyltransferase-like C-terminal domain-containing protein</fullName>
    </recommendedName>
</protein>
<organism evidence="3 4">
    <name type="scientific">Microbacterium paludicola</name>
    <dbReference type="NCBI Taxonomy" id="300019"/>
    <lineage>
        <taxon>Bacteria</taxon>
        <taxon>Bacillati</taxon>
        <taxon>Actinomycetota</taxon>
        <taxon>Actinomycetes</taxon>
        <taxon>Micrococcales</taxon>
        <taxon>Microbacteriaceae</taxon>
        <taxon>Microbacterium</taxon>
    </lineage>
</organism>
<dbReference type="Proteomes" id="UP001260188">
    <property type="component" value="Unassembled WGS sequence"/>
</dbReference>
<keyword evidence="4" id="KW-1185">Reference proteome</keyword>
<evidence type="ECO:0000259" key="2">
    <source>
        <dbReference type="Pfam" id="PF13559"/>
    </source>
</evidence>
<reference evidence="3 4" key="1">
    <citation type="submission" date="2023-08" db="EMBL/GenBank/DDBJ databases">
        <title>Functional and genomic diversity of the sorghum phyllosphere microbiome.</title>
        <authorList>
            <person name="Shade A."/>
        </authorList>
    </citation>
    <scope>NUCLEOTIDE SEQUENCE [LARGE SCALE GENOMIC DNA]</scope>
    <source>
        <strain evidence="3 4">SORGH_AS_0919</strain>
    </source>
</reference>